<reference evidence="3" key="3">
    <citation type="submission" date="2018-08" db="UniProtKB">
        <authorList>
            <consortium name="EnsemblPlants"/>
        </authorList>
    </citation>
    <scope>IDENTIFICATION</scope>
    <source>
        <strain evidence="3">cv. Bd21</strain>
    </source>
</reference>
<proteinExistence type="predicted"/>
<gene>
    <name evidence="2" type="ORF">BRADI_1g22480v3</name>
</gene>
<keyword evidence="4" id="KW-1185">Reference proteome</keyword>
<dbReference type="InParanoid" id="I1GSP4"/>
<evidence type="ECO:0000313" key="3">
    <source>
        <dbReference type="EnsemblPlants" id="KQK15393"/>
    </source>
</evidence>
<dbReference type="Proteomes" id="UP000008810">
    <property type="component" value="Chromosome 1"/>
</dbReference>
<evidence type="ECO:0000313" key="2">
    <source>
        <dbReference type="EMBL" id="KQK15393.1"/>
    </source>
</evidence>
<dbReference type="OrthoDB" id="10609143at2759"/>
<evidence type="ECO:0000313" key="4">
    <source>
        <dbReference type="Proteomes" id="UP000008810"/>
    </source>
</evidence>
<protein>
    <submittedName>
        <fullName evidence="2 3">Uncharacterized protein</fullName>
    </submittedName>
</protein>
<dbReference type="STRING" id="15368.I1GSP4"/>
<feature type="compositionally biased region" description="Acidic residues" evidence="1">
    <location>
        <begin position="282"/>
        <end position="320"/>
    </location>
</feature>
<reference evidence="2" key="2">
    <citation type="submission" date="2017-06" db="EMBL/GenBank/DDBJ databases">
        <title>WGS assembly of Brachypodium distachyon.</title>
        <authorList>
            <consortium name="The International Brachypodium Initiative"/>
            <person name="Lucas S."/>
            <person name="Harmon-Smith M."/>
            <person name="Lail K."/>
            <person name="Tice H."/>
            <person name="Grimwood J."/>
            <person name="Bruce D."/>
            <person name="Barry K."/>
            <person name="Shu S."/>
            <person name="Lindquist E."/>
            <person name="Wang M."/>
            <person name="Pitluck S."/>
            <person name="Vogel J.P."/>
            <person name="Garvin D.F."/>
            <person name="Mockler T.C."/>
            <person name="Schmutz J."/>
            <person name="Rokhsar D."/>
            <person name="Bevan M.W."/>
        </authorList>
    </citation>
    <scope>NUCLEOTIDE SEQUENCE</scope>
    <source>
        <strain evidence="2">Bd21</strain>
    </source>
</reference>
<dbReference type="HOGENOM" id="CLU_043086_1_0_1"/>
<evidence type="ECO:0000256" key="1">
    <source>
        <dbReference type="SAM" id="MobiDB-lite"/>
    </source>
</evidence>
<dbReference type="Gramene" id="KQK15393">
    <property type="protein sequence ID" value="KQK15393"/>
    <property type="gene ID" value="BRADI_1g22480v3"/>
</dbReference>
<dbReference type="ExpressionAtlas" id="I1GSP4">
    <property type="expression patterns" value="baseline"/>
</dbReference>
<sequence length="344" mass="39245">MALLHEHYDQHHHGRLCRKKRGWTKPVVGQVRTAGLAVLCYFCPCGAGSAFQWVVPICSTTTHGMTMGTCCGDPHGHTSGTGFRRAPYHGNVVFTEAPKYVGCVAAIWCGYDRKRCKKIQNWPVVHGEHVDKFKRCVEKAMQARGSQLREHCPLAFSNYVRWFLANTRANICPPAYDPDILEEPRTGQRLRRLVNIMGCRDIEIVTPSQSTSSQRTGDVEASSVDLADDLSTREGQEGDEVDDNTTLQAWRRSAIKLKPRKPTKRFTPSDYKKRKKVVFNAADEDEEEEEEEEQEQEEDEEEEEEEDEEEEEEEEEEEDVQLVGRRKRVIGKATGCSTRGRRNK</sequence>
<organism evidence="3">
    <name type="scientific">Brachypodium distachyon</name>
    <name type="common">Purple false brome</name>
    <name type="synonym">Trachynia distachya</name>
    <dbReference type="NCBI Taxonomy" id="15368"/>
    <lineage>
        <taxon>Eukaryota</taxon>
        <taxon>Viridiplantae</taxon>
        <taxon>Streptophyta</taxon>
        <taxon>Embryophyta</taxon>
        <taxon>Tracheophyta</taxon>
        <taxon>Spermatophyta</taxon>
        <taxon>Magnoliopsida</taxon>
        <taxon>Liliopsida</taxon>
        <taxon>Poales</taxon>
        <taxon>Poaceae</taxon>
        <taxon>BOP clade</taxon>
        <taxon>Pooideae</taxon>
        <taxon>Stipodae</taxon>
        <taxon>Brachypodieae</taxon>
        <taxon>Brachypodium</taxon>
    </lineage>
</organism>
<dbReference type="AlphaFoldDB" id="I1GSP4"/>
<feature type="compositionally biased region" description="Polar residues" evidence="1">
    <location>
        <begin position="206"/>
        <end position="216"/>
    </location>
</feature>
<dbReference type="EnsemblPlants" id="KQK15393">
    <property type="protein sequence ID" value="KQK15393"/>
    <property type="gene ID" value="BRADI_1g22480v3"/>
</dbReference>
<dbReference type="EMBL" id="CM000880">
    <property type="protein sequence ID" value="KQK15393.1"/>
    <property type="molecule type" value="Genomic_DNA"/>
</dbReference>
<feature type="region of interest" description="Disordered" evidence="1">
    <location>
        <begin position="275"/>
        <end position="344"/>
    </location>
</feature>
<feature type="region of interest" description="Disordered" evidence="1">
    <location>
        <begin position="205"/>
        <end position="247"/>
    </location>
</feature>
<name>I1GSP4_BRADI</name>
<accession>I1GSP4</accession>
<reference evidence="2 3" key="1">
    <citation type="journal article" date="2010" name="Nature">
        <title>Genome sequencing and analysis of the model grass Brachypodium distachyon.</title>
        <authorList>
            <consortium name="International Brachypodium Initiative"/>
        </authorList>
    </citation>
    <scope>NUCLEOTIDE SEQUENCE [LARGE SCALE GENOMIC DNA]</scope>
    <source>
        <strain evidence="2 3">Bd21</strain>
    </source>
</reference>